<dbReference type="InterPro" id="IPR026992">
    <property type="entry name" value="DIOX_N"/>
</dbReference>
<evidence type="ECO:0000313" key="6">
    <source>
        <dbReference type="Proteomes" id="UP000238479"/>
    </source>
</evidence>
<dbReference type="Gramene" id="PRQ56548">
    <property type="protein sequence ID" value="PRQ56548"/>
    <property type="gene ID" value="RchiOBHm_Chr1g0337591"/>
</dbReference>
<organism evidence="5 6">
    <name type="scientific">Rosa chinensis</name>
    <name type="common">China rose</name>
    <dbReference type="NCBI Taxonomy" id="74649"/>
    <lineage>
        <taxon>Eukaryota</taxon>
        <taxon>Viridiplantae</taxon>
        <taxon>Streptophyta</taxon>
        <taxon>Embryophyta</taxon>
        <taxon>Tracheophyta</taxon>
        <taxon>Spermatophyta</taxon>
        <taxon>Magnoliopsida</taxon>
        <taxon>eudicotyledons</taxon>
        <taxon>Gunneridae</taxon>
        <taxon>Pentapetalae</taxon>
        <taxon>rosids</taxon>
        <taxon>fabids</taxon>
        <taxon>Rosales</taxon>
        <taxon>Rosaceae</taxon>
        <taxon>Rosoideae</taxon>
        <taxon>Rosoideae incertae sedis</taxon>
        <taxon>Rosa</taxon>
    </lineage>
</organism>
<protein>
    <submittedName>
        <fullName evidence="5">Putative gibberellin 3-beta-dioxygenase</fullName>
        <ecNumber evidence="5">1.14.11.15</ecNumber>
    </submittedName>
</protein>
<gene>
    <name evidence="5" type="ORF">RchiOBHm_Chr1g0337591</name>
</gene>
<dbReference type="InterPro" id="IPR027443">
    <property type="entry name" value="IPNS-like_sf"/>
</dbReference>
<comment type="caution">
    <text evidence="5">The sequence shown here is derived from an EMBL/GenBank/DDBJ whole genome shotgun (WGS) entry which is preliminary data.</text>
</comment>
<dbReference type="InterPro" id="IPR044861">
    <property type="entry name" value="IPNS-like_FE2OG_OXY"/>
</dbReference>
<evidence type="ECO:0000259" key="4">
    <source>
        <dbReference type="PROSITE" id="PS51471"/>
    </source>
</evidence>
<dbReference type="PROSITE" id="PS51471">
    <property type="entry name" value="FE2OG_OXY"/>
    <property type="match status" value="1"/>
</dbReference>
<dbReference type="PANTHER" id="PTHR47990">
    <property type="entry name" value="2-OXOGLUTARATE (2OG) AND FE(II)-DEPENDENT OXYGENASE SUPERFAMILY PROTEIN-RELATED"/>
    <property type="match status" value="1"/>
</dbReference>
<dbReference type="EC" id="1.14.11.15" evidence="5"/>
<evidence type="ECO:0000313" key="5">
    <source>
        <dbReference type="EMBL" id="PRQ56548.1"/>
    </source>
</evidence>
<dbReference type="InterPro" id="IPR050231">
    <property type="entry name" value="Iron_ascorbate_oxido_reductase"/>
</dbReference>
<evidence type="ECO:0000256" key="3">
    <source>
        <dbReference type="RuleBase" id="RU003682"/>
    </source>
</evidence>
<dbReference type="Pfam" id="PF03171">
    <property type="entry name" value="2OG-FeII_Oxy"/>
    <property type="match status" value="1"/>
</dbReference>
<keyword evidence="2 3" id="KW-0408">Iron</keyword>
<sequence length="330" mass="36774">MLSPSTGSVKTLPDSYVWPEYYEVYSGSDQPSIPVIDLMDPNATELIIQACETWGIFQLIGHGIPRKLVEDVESEVHSLFALPADQKLKTLRTSGGASSGYGNPPSQALLPRKLWYEGFTIMGSPVDQARVLWPHDYQGFRNTMNGYQKQVKALVEQLIRIIFKFLSISKEEVNWFDDPSNTCNAALQLNSHPPCPDPTRAVGLAPHTDSSLFTILHSWIEGLQIFKDGVGWITVQPIPDALTMNLGDFLHILSNGRFVSVLHRAAVNQKYHRISVAYIRSPPTNFIVSPLLSKTFADSGQVPKYHPVTLKECRGLKAKHFQAALSFVKT</sequence>
<dbReference type="InterPro" id="IPR005123">
    <property type="entry name" value="Oxoglu/Fe-dep_dioxygenase_dom"/>
</dbReference>
<name>A0A2P6SCZ4_ROSCH</name>
<dbReference type="GO" id="GO:0016707">
    <property type="term" value="F:gibberellin 3-beta-dioxygenase activity"/>
    <property type="evidence" value="ECO:0007669"/>
    <property type="project" value="UniProtKB-EC"/>
</dbReference>
<dbReference type="STRING" id="74649.A0A2P6SCZ4"/>
<evidence type="ECO:0000256" key="1">
    <source>
        <dbReference type="ARBA" id="ARBA00022723"/>
    </source>
</evidence>
<dbReference type="EMBL" id="PDCK01000039">
    <property type="protein sequence ID" value="PRQ56548.1"/>
    <property type="molecule type" value="Genomic_DNA"/>
</dbReference>
<keyword evidence="6" id="KW-1185">Reference proteome</keyword>
<comment type="similarity">
    <text evidence="3">Belongs to the iron/ascorbate-dependent oxidoreductase family.</text>
</comment>
<dbReference type="AlphaFoldDB" id="A0A2P6SCZ4"/>
<keyword evidence="3 5" id="KW-0560">Oxidoreductase</keyword>
<dbReference type="GO" id="GO:0046872">
    <property type="term" value="F:metal ion binding"/>
    <property type="evidence" value="ECO:0007669"/>
    <property type="project" value="UniProtKB-KW"/>
</dbReference>
<dbReference type="Proteomes" id="UP000238479">
    <property type="component" value="Chromosome 1"/>
</dbReference>
<keyword evidence="1 3" id="KW-0479">Metal-binding</keyword>
<proteinExistence type="inferred from homology"/>
<dbReference type="OrthoDB" id="288590at2759"/>
<accession>A0A2P6SCZ4</accession>
<dbReference type="Pfam" id="PF14226">
    <property type="entry name" value="DIOX_N"/>
    <property type="match status" value="1"/>
</dbReference>
<evidence type="ECO:0000256" key="2">
    <source>
        <dbReference type="ARBA" id="ARBA00023004"/>
    </source>
</evidence>
<keyword evidence="5" id="KW-0223">Dioxygenase</keyword>
<dbReference type="Gene3D" id="2.60.120.330">
    <property type="entry name" value="B-lactam Antibiotic, Isopenicillin N Synthase, Chain"/>
    <property type="match status" value="1"/>
</dbReference>
<dbReference type="SUPFAM" id="SSF51197">
    <property type="entry name" value="Clavaminate synthase-like"/>
    <property type="match status" value="1"/>
</dbReference>
<reference evidence="5 6" key="1">
    <citation type="journal article" date="2018" name="Nat. Genet.">
        <title>The Rosa genome provides new insights in the design of modern roses.</title>
        <authorList>
            <person name="Bendahmane M."/>
        </authorList>
    </citation>
    <scope>NUCLEOTIDE SEQUENCE [LARGE SCALE GENOMIC DNA]</scope>
    <source>
        <strain evidence="6">cv. Old Blush</strain>
    </source>
</reference>
<feature type="domain" description="Fe2OG dioxygenase" evidence="4">
    <location>
        <begin position="182"/>
        <end position="289"/>
    </location>
</feature>